<comment type="subcellular location">
    <subcellularLocation>
        <location evidence="6">Cytoplasm</location>
    </subcellularLocation>
</comment>
<comment type="pathway">
    <text evidence="1 6">Amino-acid degradation; L-arginine degradation via ADI pathway; carbamoyl phosphate from L-arginine: step 1/2.</text>
</comment>
<keyword evidence="3 6" id="KW-0056">Arginine metabolism</keyword>
<dbReference type="GO" id="GO:0005737">
    <property type="term" value="C:cytoplasm"/>
    <property type="evidence" value="ECO:0007669"/>
    <property type="project" value="UniProtKB-SubCell"/>
</dbReference>
<keyword evidence="4 6" id="KW-0378">Hydrolase</keyword>
<dbReference type="PATRIC" id="fig|1423812.3.peg.1176"/>
<dbReference type="GO" id="GO:0019546">
    <property type="term" value="P:L-arginine deiminase pathway"/>
    <property type="evidence" value="ECO:0007669"/>
    <property type="project" value="UniProtKB-UniRule"/>
</dbReference>
<dbReference type="PANTHER" id="PTHR47271">
    <property type="entry name" value="ARGININE DEIMINASE"/>
    <property type="match status" value="1"/>
</dbReference>
<dbReference type="NCBIfam" id="TIGR01078">
    <property type="entry name" value="arcA"/>
    <property type="match status" value="1"/>
</dbReference>
<protein>
    <recommendedName>
        <fullName evidence="6">Arginine deiminase</fullName>
        <shortName evidence="6">ADI</shortName>
        <ecNumber evidence="6">3.5.3.6</ecNumber>
    </recommendedName>
    <alternativeName>
        <fullName evidence="6">Arginine dihydrolase</fullName>
        <shortName evidence="6">AD</shortName>
    </alternativeName>
</protein>
<dbReference type="GO" id="GO:0016990">
    <property type="term" value="F:arginine deiminase activity"/>
    <property type="evidence" value="ECO:0007669"/>
    <property type="project" value="UniProtKB-UniRule"/>
</dbReference>
<comment type="catalytic activity">
    <reaction evidence="5 6">
        <text>L-arginine + H2O = L-citrulline + NH4(+)</text>
        <dbReference type="Rhea" id="RHEA:19597"/>
        <dbReference type="ChEBI" id="CHEBI:15377"/>
        <dbReference type="ChEBI" id="CHEBI:28938"/>
        <dbReference type="ChEBI" id="CHEBI:32682"/>
        <dbReference type="ChEBI" id="CHEBI:57743"/>
        <dbReference type="EC" id="3.5.3.6"/>
    </reaction>
</comment>
<dbReference type="PIRSF" id="PIRSF006356">
    <property type="entry name" value="Arg_deiminase"/>
    <property type="match status" value="1"/>
</dbReference>
<gene>
    <name evidence="6" type="primary">arcA</name>
    <name evidence="8" type="ORF">FD20_GL001106</name>
</gene>
<dbReference type="Proteomes" id="UP000051155">
    <property type="component" value="Unassembled WGS sequence"/>
</dbReference>
<evidence type="ECO:0000256" key="6">
    <source>
        <dbReference type="HAMAP-Rule" id="MF_00242"/>
    </source>
</evidence>
<dbReference type="Gene3D" id="3.75.10.10">
    <property type="entry name" value="L-arginine/glycine Amidinotransferase, Chain A"/>
    <property type="match status" value="1"/>
</dbReference>
<evidence type="ECO:0000256" key="7">
    <source>
        <dbReference type="PIRSR" id="PIRSR006356-1"/>
    </source>
</evidence>
<comment type="caution">
    <text evidence="8">The sequence shown here is derived from an EMBL/GenBank/DDBJ whole genome shotgun (WGS) entry which is preliminary data.</text>
</comment>
<dbReference type="EMBL" id="AZEG01000022">
    <property type="protein sequence ID" value="KRL36736.1"/>
    <property type="molecule type" value="Genomic_DNA"/>
</dbReference>
<evidence type="ECO:0000256" key="4">
    <source>
        <dbReference type="ARBA" id="ARBA00022801"/>
    </source>
</evidence>
<dbReference type="InterPro" id="IPR003876">
    <property type="entry name" value="Arg_deiminase"/>
</dbReference>
<evidence type="ECO:0000313" key="8">
    <source>
        <dbReference type="EMBL" id="KRL36736.1"/>
    </source>
</evidence>
<name>A0A0R1PVV2_9LACO</name>
<accession>A0A0R1PVV2</accession>
<dbReference type="STRING" id="1423812.FD20_GL001106"/>
<keyword evidence="9" id="KW-1185">Reference proteome</keyword>
<sequence length="419" mass="47827">MEIVKRRELAKMVFQTRIKSEIGKLKVVLLKRPGKEIENITPATMHELLFDDIPYLSEAQREHDKFAEVLRQNKVKVLYLDDLLAETLKNKAIKNTFLKDLITCSGFTRGATYDALKDYLGNLETQNMVSKIMEGVRKEVFGKTLKNLRSFPEIDNTPFIMAPMPNLYFTRDLASIIGKGASISSMTFKARQRETLFIEYILKSHPLFSNQTIPYWHRRDDITKIEGGDVLVLNNHVVAVGISERTSVEAIENLASNLFKNDSGYDTVIAIKIPNNHAMMHLDTVFTMVNYDQFTVYPDIMQEHRKMDIWTLHPSSEGIEYKKHSDLQQVLKDCLGLDEIDLIYTGKGDPVAAMREQWNDGSNTLTIAPGEVVTYNRNYVSNELLREHGIKVHEIPSSELSRGRGGPRCMSMPLLRADL</sequence>
<evidence type="ECO:0000256" key="5">
    <source>
        <dbReference type="ARBA" id="ARBA00049429"/>
    </source>
</evidence>
<dbReference type="HAMAP" id="MF_00242">
    <property type="entry name" value="Arg_deiminase"/>
    <property type="match status" value="1"/>
</dbReference>
<dbReference type="Gene3D" id="1.10.3930.10">
    <property type="entry name" value="Arginine deiminase"/>
    <property type="match status" value="1"/>
</dbReference>
<reference evidence="8 9" key="1">
    <citation type="journal article" date="2015" name="Genome Announc.">
        <title>Expanding the biotechnology potential of lactobacilli through comparative genomics of 213 strains and associated genera.</title>
        <authorList>
            <person name="Sun Z."/>
            <person name="Harris H.M."/>
            <person name="McCann A."/>
            <person name="Guo C."/>
            <person name="Argimon S."/>
            <person name="Zhang W."/>
            <person name="Yang X."/>
            <person name="Jeffery I.B."/>
            <person name="Cooney J.C."/>
            <person name="Kagawa T.F."/>
            <person name="Liu W."/>
            <person name="Song Y."/>
            <person name="Salvetti E."/>
            <person name="Wrobel A."/>
            <person name="Rasinkangas P."/>
            <person name="Parkhill J."/>
            <person name="Rea M.C."/>
            <person name="O'Sullivan O."/>
            <person name="Ritari J."/>
            <person name="Douillard F.P."/>
            <person name="Paul Ross R."/>
            <person name="Yang R."/>
            <person name="Briner A.E."/>
            <person name="Felis G.E."/>
            <person name="de Vos W.M."/>
            <person name="Barrangou R."/>
            <person name="Klaenhammer T.R."/>
            <person name="Caufield P.W."/>
            <person name="Cui Y."/>
            <person name="Zhang H."/>
            <person name="O'Toole P.W."/>
        </authorList>
    </citation>
    <scope>NUCLEOTIDE SEQUENCE [LARGE SCALE GENOMIC DNA]</scope>
    <source>
        <strain evidence="8 9">DSM 19971</strain>
    </source>
</reference>
<evidence type="ECO:0000256" key="1">
    <source>
        <dbReference type="ARBA" id="ARBA00005213"/>
    </source>
</evidence>
<dbReference type="AlphaFoldDB" id="A0A0R1PVV2"/>
<dbReference type="UniPathway" id="UPA00254">
    <property type="reaction ID" value="UER00364"/>
</dbReference>
<proteinExistence type="inferred from homology"/>
<evidence type="ECO:0000313" key="9">
    <source>
        <dbReference type="Proteomes" id="UP000051155"/>
    </source>
</evidence>
<dbReference type="EC" id="3.5.3.6" evidence="6"/>
<organism evidence="8 9">
    <name type="scientific">Liquorilactobacillus uvarum DSM 19971</name>
    <dbReference type="NCBI Taxonomy" id="1423812"/>
    <lineage>
        <taxon>Bacteria</taxon>
        <taxon>Bacillati</taxon>
        <taxon>Bacillota</taxon>
        <taxon>Bacilli</taxon>
        <taxon>Lactobacillales</taxon>
        <taxon>Lactobacillaceae</taxon>
        <taxon>Liquorilactobacillus</taxon>
    </lineage>
</organism>
<dbReference type="NCBIfam" id="NF002381">
    <property type="entry name" value="PRK01388.1"/>
    <property type="match status" value="1"/>
</dbReference>
<evidence type="ECO:0000256" key="2">
    <source>
        <dbReference type="ARBA" id="ARBA00010206"/>
    </source>
</evidence>
<dbReference type="PANTHER" id="PTHR47271:SF2">
    <property type="entry name" value="ARGININE DEIMINASE"/>
    <property type="match status" value="1"/>
</dbReference>
<evidence type="ECO:0000256" key="3">
    <source>
        <dbReference type="ARBA" id="ARBA00022503"/>
    </source>
</evidence>
<dbReference type="PRINTS" id="PR01466">
    <property type="entry name" value="ARGDEIMINASE"/>
</dbReference>
<dbReference type="SUPFAM" id="SSF55909">
    <property type="entry name" value="Pentein"/>
    <property type="match status" value="1"/>
</dbReference>
<comment type="similarity">
    <text evidence="2 6">Belongs to the arginine deiminase family.</text>
</comment>
<keyword evidence="6" id="KW-0963">Cytoplasm</keyword>
<feature type="active site" description="Amidino-cysteine intermediate" evidence="6 7">
    <location>
        <position position="409"/>
    </location>
</feature>
<dbReference type="Pfam" id="PF02274">
    <property type="entry name" value="ADI"/>
    <property type="match status" value="1"/>
</dbReference>